<evidence type="ECO:0000256" key="1">
    <source>
        <dbReference type="SAM" id="SignalP"/>
    </source>
</evidence>
<gene>
    <name evidence="2" type="ORF">CPB84DRAFT_1969153</name>
</gene>
<sequence>MFKLALAFVSLVFTLQDVACRPFVEAPADLVVRGTDVLSGLGLREVQDENIEADAAEFIGFHGTNSQTATFWEKQGFISKPPSPDNSVWDYIGGLITGTGGSSGADAELGPGLYVTDDPHIALAFANNNAQVNKGTTPKVCAISAKSSGNWRVIVNKVFLPENTGLIGDSSDATRKAKFENARTKYINIVRPGAQASSTVRFSLLDRNAKTGQLVLPNPITQLFSAKCFTYDGKTLPSGVHSGFPAFSYNSNTVRSQWKITPENTDAAKVATS</sequence>
<keyword evidence="3" id="KW-1185">Reference proteome</keyword>
<feature type="signal peptide" evidence="1">
    <location>
        <begin position="1"/>
        <end position="20"/>
    </location>
</feature>
<protein>
    <submittedName>
        <fullName evidence="2">Uncharacterized protein</fullName>
    </submittedName>
</protein>
<proteinExistence type="predicted"/>
<dbReference type="Gene3D" id="3.90.175.10">
    <property type="entry name" value="Diphtheria Toxin, domain 1"/>
    <property type="match status" value="1"/>
</dbReference>
<name>A0A9P5TEF0_GYMJU</name>
<dbReference type="Pfam" id="PF19287">
    <property type="entry name" value="DUF5910"/>
    <property type="match status" value="1"/>
</dbReference>
<dbReference type="InterPro" id="IPR045564">
    <property type="entry name" value="DUF5910"/>
</dbReference>
<accession>A0A9P5TEF0</accession>
<feature type="chain" id="PRO_5040349224" evidence="1">
    <location>
        <begin position="21"/>
        <end position="273"/>
    </location>
</feature>
<keyword evidence="1" id="KW-0732">Signal</keyword>
<reference evidence="2" key="1">
    <citation type="submission" date="2020-11" db="EMBL/GenBank/DDBJ databases">
        <authorList>
            <consortium name="DOE Joint Genome Institute"/>
            <person name="Ahrendt S."/>
            <person name="Riley R."/>
            <person name="Andreopoulos W."/>
            <person name="LaButti K."/>
            <person name="Pangilinan J."/>
            <person name="Ruiz-duenas F.J."/>
            <person name="Barrasa J.M."/>
            <person name="Sanchez-Garcia M."/>
            <person name="Camarero S."/>
            <person name="Miyauchi S."/>
            <person name="Serrano A."/>
            <person name="Linde D."/>
            <person name="Babiker R."/>
            <person name="Drula E."/>
            <person name="Ayuso-Fernandez I."/>
            <person name="Pacheco R."/>
            <person name="Padilla G."/>
            <person name="Ferreira P."/>
            <person name="Barriuso J."/>
            <person name="Kellner H."/>
            <person name="Castanera R."/>
            <person name="Alfaro M."/>
            <person name="Ramirez L."/>
            <person name="Pisabarro A.G."/>
            <person name="Kuo A."/>
            <person name="Tritt A."/>
            <person name="Lipzen A."/>
            <person name="He G."/>
            <person name="Yan M."/>
            <person name="Ng V."/>
            <person name="Cullen D."/>
            <person name="Martin F."/>
            <person name="Rosso M.-N."/>
            <person name="Henrissat B."/>
            <person name="Hibbett D."/>
            <person name="Martinez A.T."/>
            <person name="Grigoriev I.V."/>
        </authorList>
    </citation>
    <scope>NUCLEOTIDE SEQUENCE</scope>
    <source>
        <strain evidence="2">AH 44721</strain>
    </source>
</reference>
<dbReference type="AlphaFoldDB" id="A0A9P5TEF0"/>
<dbReference type="OrthoDB" id="2749115at2759"/>
<organism evidence="2 3">
    <name type="scientific">Gymnopilus junonius</name>
    <name type="common">Spectacular rustgill mushroom</name>
    <name type="synonym">Gymnopilus spectabilis subsp. junonius</name>
    <dbReference type="NCBI Taxonomy" id="109634"/>
    <lineage>
        <taxon>Eukaryota</taxon>
        <taxon>Fungi</taxon>
        <taxon>Dikarya</taxon>
        <taxon>Basidiomycota</taxon>
        <taxon>Agaricomycotina</taxon>
        <taxon>Agaricomycetes</taxon>
        <taxon>Agaricomycetidae</taxon>
        <taxon>Agaricales</taxon>
        <taxon>Agaricineae</taxon>
        <taxon>Hymenogastraceae</taxon>
        <taxon>Gymnopilus</taxon>
    </lineage>
</organism>
<comment type="caution">
    <text evidence="2">The sequence shown here is derived from an EMBL/GenBank/DDBJ whole genome shotgun (WGS) entry which is preliminary data.</text>
</comment>
<evidence type="ECO:0000313" key="3">
    <source>
        <dbReference type="Proteomes" id="UP000724874"/>
    </source>
</evidence>
<evidence type="ECO:0000313" key="2">
    <source>
        <dbReference type="EMBL" id="KAF8868799.1"/>
    </source>
</evidence>
<dbReference type="Proteomes" id="UP000724874">
    <property type="component" value="Unassembled WGS sequence"/>
</dbReference>
<dbReference type="EMBL" id="JADNYJ010000545">
    <property type="protein sequence ID" value="KAF8868799.1"/>
    <property type="molecule type" value="Genomic_DNA"/>
</dbReference>